<evidence type="ECO:0000313" key="3">
    <source>
        <dbReference type="Proteomes" id="UP000245582"/>
    </source>
</evidence>
<comment type="caution">
    <text evidence="2">The sequence shown here is derived from an EMBL/GenBank/DDBJ whole genome shotgun (WGS) entry which is preliminary data.</text>
</comment>
<protein>
    <submittedName>
        <fullName evidence="2">Tyrosine protein kinase</fullName>
    </submittedName>
</protein>
<name>A0A2U2RQS2_BIFLN</name>
<gene>
    <name evidence="2" type="ORF">CWE05_09545</name>
</gene>
<dbReference type="AlphaFoldDB" id="A0A2U2RQS2"/>
<proteinExistence type="predicted"/>
<evidence type="ECO:0000256" key="1">
    <source>
        <dbReference type="SAM" id="MobiDB-lite"/>
    </source>
</evidence>
<dbReference type="GO" id="GO:0016301">
    <property type="term" value="F:kinase activity"/>
    <property type="evidence" value="ECO:0007669"/>
    <property type="project" value="UniProtKB-KW"/>
</dbReference>
<keyword evidence="2" id="KW-0808">Transferase</keyword>
<accession>A0A2U2RQS2</accession>
<evidence type="ECO:0000313" key="2">
    <source>
        <dbReference type="EMBL" id="PWH08196.1"/>
    </source>
</evidence>
<dbReference type="EMBL" id="PHUM01000013">
    <property type="protein sequence ID" value="PWH08196.1"/>
    <property type="molecule type" value="Genomic_DNA"/>
</dbReference>
<sequence length="59" mass="6476">MRRQALSRFGAFLLSITRDTPSCNCNSIPIILCAISGAKPRLNPRATPLSTSQRRKTTS</sequence>
<reference evidence="2 3" key="1">
    <citation type="submission" date="2017-11" db="EMBL/GenBank/DDBJ databases">
        <title>Draft genome sequence of Bifidobacterium longum UMA026, isolated from Holstein dairy cow feces.</title>
        <authorList>
            <person name="Albert K."/>
            <person name="Sela D.A."/>
        </authorList>
    </citation>
    <scope>NUCLEOTIDE SEQUENCE [LARGE SCALE GENOMIC DNA]</scope>
    <source>
        <strain evidence="2 3">UMA026</strain>
    </source>
</reference>
<organism evidence="2 3">
    <name type="scientific">Bifidobacterium longum</name>
    <dbReference type="NCBI Taxonomy" id="216816"/>
    <lineage>
        <taxon>Bacteria</taxon>
        <taxon>Bacillati</taxon>
        <taxon>Actinomycetota</taxon>
        <taxon>Actinomycetes</taxon>
        <taxon>Bifidobacteriales</taxon>
        <taxon>Bifidobacteriaceae</taxon>
        <taxon>Bifidobacterium</taxon>
    </lineage>
</organism>
<feature type="region of interest" description="Disordered" evidence="1">
    <location>
        <begin position="40"/>
        <end position="59"/>
    </location>
</feature>
<dbReference type="Proteomes" id="UP000245582">
    <property type="component" value="Unassembled WGS sequence"/>
</dbReference>
<keyword evidence="2" id="KW-0418">Kinase</keyword>